<dbReference type="InterPro" id="IPR006671">
    <property type="entry name" value="Cyclin_N"/>
</dbReference>
<feature type="domain" description="Cyclin-like" evidence="4">
    <location>
        <begin position="221"/>
        <end position="303"/>
    </location>
</feature>
<evidence type="ECO:0000256" key="1">
    <source>
        <dbReference type="ARBA" id="ARBA00023127"/>
    </source>
</evidence>
<evidence type="ECO:0000259" key="5">
    <source>
        <dbReference type="SMART" id="SM01332"/>
    </source>
</evidence>
<gene>
    <name evidence="6" type="ORF">M9Y10_033940</name>
</gene>
<evidence type="ECO:0000313" key="6">
    <source>
        <dbReference type="EMBL" id="KAK8889195.1"/>
    </source>
</evidence>
<keyword evidence="6" id="KW-0131">Cell cycle</keyword>
<name>A0ABR2KDK1_9EUKA</name>
<comment type="similarity">
    <text evidence="2">Belongs to the cyclin family.</text>
</comment>
<dbReference type="InterPro" id="IPR036915">
    <property type="entry name" value="Cyclin-like_sf"/>
</dbReference>
<dbReference type="EMBL" id="JAPFFF010000005">
    <property type="protein sequence ID" value="KAK8889195.1"/>
    <property type="molecule type" value="Genomic_DNA"/>
</dbReference>
<keyword evidence="7" id="KW-1185">Reference proteome</keyword>
<dbReference type="Pfam" id="PF02984">
    <property type="entry name" value="Cyclin_C"/>
    <property type="match status" value="1"/>
</dbReference>
<keyword evidence="1 2" id="KW-0195">Cyclin</keyword>
<accession>A0ABR2KDK1</accession>
<feature type="domain" description="Cyclin C-terminal" evidence="5">
    <location>
        <begin position="217"/>
        <end position="337"/>
    </location>
</feature>
<dbReference type="SMART" id="SM00385">
    <property type="entry name" value="CYCLIN"/>
    <property type="match status" value="2"/>
</dbReference>
<dbReference type="SMART" id="SM01332">
    <property type="entry name" value="Cyclin_C"/>
    <property type="match status" value="1"/>
</dbReference>
<evidence type="ECO:0000259" key="4">
    <source>
        <dbReference type="SMART" id="SM00385"/>
    </source>
</evidence>
<organism evidence="6 7">
    <name type="scientific">Tritrichomonas musculus</name>
    <dbReference type="NCBI Taxonomy" id="1915356"/>
    <lineage>
        <taxon>Eukaryota</taxon>
        <taxon>Metamonada</taxon>
        <taxon>Parabasalia</taxon>
        <taxon>Tritrichomonadida</taxon>
        <taxon>Tritrichomonadidae</taxon>
        <taxon>Tritrichomonas</taxon>
    </lineage>
</organism>
<evidence type="ECO:0000256" key="3">
    <source>
        <dbReference type="SAM" id="MobiDB-lite"/>
    </source>
</evidence>
<feature type="compositionally biased region" description="Acidic residues" evidence="3">
    <location>
        <begin position="39"/>
        <end position="49"/>
    </location>
</feature>
<dbReference type="SUPFAM" id="SSF47954">
    <property type="entry name" value="Cyclin-like"/>
    <property type="match status" value="2"/>
</dbReference>
<reference evidence="6 7" key="1">
    <citation type="submission" date="2024-04" db="EMBL/GenBank/DDBJ databases">
        <title>Tritrichomonas musculus Genome.</title>
        <authorList>
            <person name="Alves-Ferreira E."/>
            <person name="Grigg M."/>
            <person name="Lorenzi H."/>
            <person name="Galac M."/>
        </authorList>
    </citation>
    <scope>NUCLEOTIDE SEQUENCE [LARGE SCALE GENOMIC DNA]</scope>
    <source>
        <strain evidence="6 7">EAF2021</strain>
    </source>
</reference>
<dbReference type="Gene3D" id="1.10.472.10">
    <property type="entry name" value="Cyclin-like"/>
    <property type="match status" value="2"/>
</dbReference>
<evidence type="ECO:0000256" key="2">
    <source>
        <dbReference type="RuleBase" id="RU000383"/>
    </source>
</evidence>
<keyword evidence="6" id="KW-0132">Cell division</keyword>
<dbReference type="CDD" id="cd20537">
    <property type="entry name" value="CYCLIN_CCNO-like_rpt2"/>
    <property type="match status" value="1"/>
</dbReference>
<feature type="region of interest" description="Disordered" evidence="3">
    <location>
        <begin position="1"/>
        <end position="68"/>
    </location>
</feature>
<proteinExistence type="inferred from homology"/>
<dbReference type="InterPro" id="IPR013763">
    <property type="entry name" value="Cyclin-like_dom"/>
</dbReference>
<feature type="domain" description="Cyclin-like" evidence="4">
    <location>
        <begin position="124"/>
        <end position="208"/>
    </location>
</feature>
<feature type="compositionally biased region" description="Acidic residues" evidence="3">
    <location>
        <begin position="58"/>
        <end position="68"/>
    </location>
</feature>
<dbReference type="InterPro" id="IPR004367">
    <property type="entry name" value="Cyclin_C-dom"/>
</dbReference>
<evidence type="ECO:0000313" key="7">
    <source>
        <dbReference type="Proteomes" id="UP001470230"/>
    </source>
</evidence>
<dbReference type="Pfam" id="PF00134">
    <property type="entry name" value="Cyclin_N"/>
    <property type="match status" value="1"/>
</dbReference>
<dbReference type="GO" id="GO:0051301">
    <property type="term" value="P:cell division"/>
    <property type="evidence" value="ECO:0007669"/>
    <property type="project" value="UniProtKB-KW"/>
</dbReference>
<dbReference type="PANTHER" id="PTHR10177">
    <property type="entry name" value="CYCLINS"/>
    <property type="match status" value="1"/>
</dbReference>
<protein>
    <submittedName>
        <fullName evidence="6">Cell division</fullName>
    </submittedName>
</protein>
<comment type="caution">
    <text evidence="6">The sequence shown here is derived from an EMBL/GenBank/DDBJ whole genome shotgun (WGS) entry which is preliminary data.</text>
</comment>
<dbReference type="Proteomes" id="UP001470230">
    <property type="component" value="Unassembled WGS sequence"/>
</dbReference>
<sequence>MKQVLKPVSNVSIKDNKPRNPALLQPNLRNILEVQPNNDDNDEYSDPEFNDNSSTSYDSDDDVDFEGMPEVDQRNLNKPEKLAKYAETIFSIAIQDIPTTSASSNDFKNIQTEITPVMHETAVKWIFRIQAQYQMSNDALYEAVAYLNTILSKSPVRKSQLQLITVTCIWMASKIEERSVPKLEDLSTMCSNQYGADDFVKCERKLLRILDFRLSFPTSKFFLRRLLDSIDAEPAIIEVADFFCDLSLMPLEFVDFSPNVIAFAAVCLGKLCLNEFCPTLRLMAYAHMNDLEDVKKCGAGMLQYAPTILNDPKHVLYIRYNGPNTTHSVFEMNLSIDMSHALS</sequence>
<dbReference type="InterPro" id="IPR039361">
    <property type="entry name" value="Cyclin"/>
</dbReference>